<dbReference type="EMBL" id="LR796340">
    <property type="protein sequence ID" value="CAB4137491.1"/>
    <property type="molecule type" value="Genomic_DNA"/>
</dbReference>
<organism evidence="2">
    <name type="scientific">uncultured Caudovirales phage</name>
    <dbReference type="NCBI Taxonomy" id="2100421"/>
    <lineage>
        <taxon>Viruses</taxon>
        <taxon>Duplodnaviria</taxon>
        <taxon>Heunggongvirae</taxon>
        <taxon>Uroviricota</taxon>
        <taxon>Caudoviricetes</taxon>
        <taxon>Peduoviridae</taxon>
        <taxon>Maltschvirus</taxon>
        <taxon>Maltschvirus maltsch</taxon>
    </lineage>
</organism>
<sequence>MTKPTKTPKPTEKQAAFLLAALEHPDEVFRGEMSRRMNSGGALPSLTAREADSMVLNKWLAPTPRKDSRGGTEPFLTPAGNRIGWAYHITKDGVRAIGRVPEHETAMKRLWGAYEQRLRRKRELDAKEAEEASRRELENARAAVIAKHAPSMRAVLERIEKADFNCMPRQLFTAAREAVRHVLAPMNAELDALAVGGFNTKLDALAGQAKPEGGAS</sequence>
<protein>
    <submittedName>
        <fullName evidence="2">Uncharacterized protein</fullName>
    </submittedName>
</protein>
<accession>A0A6J5LTJ0</accession>
<reference evidence="2" key="1">
    <citation type="submission" date="2020-04" db="EMBL/GenBank/DDBJ databases">
        <authorList>
            <person name="Chiriac C."/>
            <person name="Salcher M."/>
            <person name="Ghai R."/>
            <person name="Kavagutti S V."/>
        </authorList>
    </citation>
    <scope>NUCLEOTIDE SEQUENCE</scope>
</reference>
<proteinExistence type="predicted"/>
<keyword evidence="1" id="KW-0175">Coiled coil</keyword>
<evidence type="ECO:0000313" key="2">
    <source>
        <dbReference type="EMBL" id="CAB4137491.1"/>
    </source>
</evidence>
<gene>
    <name evidence="2" type="ORF">UFOVP326_33</name>
</gene>
<name>A0A6J5LTJ0_9CAUD</name>
<feature type="coiled-coil region" evidence="1">
    <location>
        <begin position="120"/>
        <end position="147"/>
    </location>
</feature>
<evidence type="ECO:0000256" key="1">
    <source>
        <dbReference type="SAM" id="Coils"/>
    </source>
</evidence>